<gene>
    <name evidence="1" type="ORF">LEP1GSC179_4102</name>
</gene>
<name>A0A0E2BT29_9LEPT</name>
<protein>
    <submittedName>
        <fullName evidence="1">Uncharacterized protein</fullName>
    </submittedName>
</protein>
<organism evidence="1 2">
    <name type="scientific">Leptospira santarosai str. MOR084</name>
    <dbReference type="NCBI Taxonomy" id="1049984"/>
    <lineage>
        <taxon>Bacteria</taxon>
        <taxon>Pseudomonadati</taxon>
        <taxon>Spirochaetota</taxon>
        <taxon>Spirochaetia</taxon>
        <taxon>Leptospirales</taxon>
        <taxon>Leptospiraceae</taxon>
        <taxon>Leptospira</taxon>
    </lineage>
</organism>
<proteinExistence type="predicted"/>
<dbReference type="AlphaFoldDB" id="A0A0E2BT29"/>
<keyword evidence="2" id="KW-1185">Reference proteome</keyword>
<accession>A0A0E2BT29</accession>
<dbReference type="EMBL" id="AHON02000028">
    <property type="protein sequence ID" value="EKO34657.1"/>
    <property type="molecule type" value="Genomic_DNA"/>
</dbReference>
<reference evidence="1" key="1">
    <citation type="submission" date="2012-10" db="EMBL/GenBank/DDBJ databases">
        <authorList>
            <person name="Harkins D.M."/>
            <person name="Durkin A.S."/>
            <person name="Brinkac L.M."/>
            <person name="Haft D.H."/>
            <person name="Selengut J.D."/>
            <person name="Sanka R."/>
            <person name="DePew J."/>
            <person name="Purushe J."/>
            <person name="Matthias M.A."/>
            <person name="Vinetz J.M."/>
            <person name="Sutton G.G."/>
            <person name="Nierman W.C."/>
            <person name="Fouts D.E."/>
        </authorList>
    </citation>
    <scope>NUCLEOTIDE SEQUENCE [LARGE SCALE GENOMIC DNA]</scope>
    <source>
        <strain evidence="1">MOR084</strain>
    </source>
</reference>
<evidence type="ECO:0000313" key="1">
    <source>
        <dbReference type="EMBL" id="EKO34657.1"/>
    </source>
</evidence>
<evidence type="ECO:0000313" key="2">
    <source>
        <dbReference type="Proteomes" id="UP000006329"/>
    </source>
</evidence>
<dbReference type="Proteomes" id="UP000006329">
    <property type="component" value="Unassembled WGS sequence"/>
</dbReference>
<comment type="caution">
    <text evidence="1">The sequence shown here is derived from an EMBL/GenBank/DDBJ whole genome shotgun (WGS) entry which is preliminary data.</text>
</comment>
<sequence>MDFRNFLPFGEGNVCLEALCQWILFLFLLERVDQFRNPPNRIFL</sequence>